<dbReference type="PANTHER" id="PTHR43004:SF19">
    <property type="entry name" value="BINDING MONOOXYGENASE, PUTATIVE (JCVI)-RELATED"/>
    <property type="match status" value="1"/>
</dbReference>
<evidence type="ECO:0000259" key="5">
    <source>
        <dbReference type="Pfam" id="PF01494"/>
    </source>
</evidence>
<dbReference type="SUPFAM" id="SSF51905">
    <property type="entry name" value="FAD/NAD(P)-binding domain"/>
    <property type="match status" value="1"/>
</dbReference>
<evidence type="ECO:0000313" key="7">
    <source>
        <dbReference type="Proteomes" id="UP001596380"/>
    </source>
</evidence>
<keyword evidence="2" id="KW-0285">Flavoprotein</keyword>
<dbReference type="RefSeq" id="WP_378043807.1">
    <property type="nucleotide sequence ID" value="NZ_JBHSXE010000001.1"/>
</dbReference>
<comment type="caution">
    <text evidence="6">The sequence shown here is derived from an EMBL/GenBank/DDBJ whole genome shotgun (WGS) entry which is preliminary data.</text>
</comment>
<accession>A0ABW2CUQ2</accession>
<evidence type="ECO:0000313" key="6">
    <source>
        <dbReference type="EMBL" id="MFC6885556.1"/>
    </source>
</evidence>
<dbReference type="Proteomes" id="UP001596380">
    <property type="component" value="Unassembled WGS sequence"/>
</dbReference>
<reference evidence="7" key="1">
    <citation type="journal article" date="2019" name="Int. J. Syst. Evol. Microbiol.">
        <title>The Global Catalogue of Microorganisms (GCM) 10K type strain sequencing project: providing services to taxonomists for standard genome sequencing and annotation.</title>
        <authorList>
            <consortium name="The Broad Institute Genomics Platform"/>
            <consortium name="The Broad Institute Genome Sequencing Center for Infectious Disease"/>
            <person name="Wu L."/>
            <person name="Ma J."/>
        </authorList>
    </citation>
    <scope>NUCLEOTIDE SEQUENCE [LARGE SCALE GENOMIC DNA]</scope>
    <source>
        <strain evidence="7">JCM 3369</strain>
    </source>
</reference>
<evidence type="ECO:0000256" key="4">
    <source>
        <dbReference type="SAM" id="MobiDB-lite"/>
    </source>
</evidence>
<dbReference type="Pfam" id="PF21274">
    <property type="entry name" value="Rng_hyd_C"/>
    <property type="match status" value="1"/>
</dbReference>
<keyword evidence="7" id="KW-1185">Reference proteome</keyword>
<dbReference type="Gene3D" id="3.40.30.120">
    <property type="match status" value="1"/>
</dbReference>
<gene>
    <name evidence="6" type="ORF">ACFQKB_37760</name>
</gene>
<dbReference type="Gene3D" id="3.30.70.2450">
    <property type="match status" value="1"/>
</dbReference>
<feature type="compositionally biased region" description="Basic and acidic residues" evidence="4">
    <location>
        <begin position="31"/>
        <end position="43"/>
    </location>
</feature>
<protein>
    <submittedName>
        <fullName evidence="6">FAD-dependent monooxygenase</fullName>
    </submittedName>
</protein>
<proteinExistence type="predicted"/>
<organism evidence="6 7">
    <name type="scientific">Actinomadura yumaensis</name>
    <dbReference type="NCBI Taxonomy" id="111807"/>
    <lineage>
        <taxon>Bacteria</taxon>
        <taxon>Bacillati</taxon>
        <taxon>Actinomycetota</taxon>
        <taxon>Actinomycetes</taxon>
        <taxon>Streptosporangiales</taxon>
        <taxon>Thermomonosporaceae</taxon>
        <taxon>Actinomadura</taxon>
    </lineage>
</organism>
<sequence length="499" mass="52441">MDDTDVLIAGAGPTGLTLAVDLARRGVPHRIIERDGGGADRPDASAGSRGKGLQPRSLEVFEDLGVLPALRAAGGAYPPVRAYAGEAVVWEGRMHEEREPTASVPYPAALMVPQWRTERILRERLAELGGRVETGTLASFAQDGGGVTAELADGTRIRAAYLVGADGGRSTVRKALGVGFAGVTPDEERMLVGDVRVAGLGSDVWHMWADMETRSPRVALCPLPGGEVFQFLAPLAPGEEPEPTLEAYQKVFEAGTGRTDVRLEELVWRSVHRVNFRMAERFAVGRVLLAGDAAHVHSPAGGQGLNTGVQDAYNLGWKLGAVLGGAPPALLGTYEEERLPVAAGVLGISTELYRKAVEGHADAFKRGEETEQLTLGYPDGSLSSGPRGGERAPDAVLRAADGSPTRLFEVFKGTHTTVLAFGTRPGDLATGPGTKVVAVVRPGEEARPGDLVDPDGAAHAAYADDGPALVVVRPDGYIASTGGHRETRLTLSGWDVGRS</sequence>
<feature type="domain" description="FAD-binding" evidence="5">
    <location>
        <begin position="3"/>
        <end position="346"/>
    </location>
</feature>
<keyword evidence="6" id="KW-0503">Monooxygenase</keyword>
<dbReference type="InterPro" id="IPR050641">
    <property type="entry name" value="RIFMO-like"/>
</dbReference>
<name>A0ABW2CUQ2_9ACTN</name>
<feature type="region of interest" description="Disordered" evidence="4">
    <location>
        <begin position="31"/>
        <end position="53"/>
    </location>
</feature>
<keyword evidence="6" id="KW-0560">Oxidoreductase</keyword>
<evidence type="ECO:0000256" key="1">
    <source>
        <dbReference type="ARBA" id="ARBA00001974"/>
    </source>
</evidence>
<dbReference type="PRINTS" id="PR00420">
    <property type="entry name" value="RNGMNOXGNASE"/>
</dbReference>
<keyword evidence="3" id="KW-0274">FAD</keyword>
<evidence type="ECO:0000256" key="3">
    <source>
        <dbReference type="ARBA" id="ARBA00022827"/>
    </source>
</evidence>
<dbReference type="GO" id="GO:0004497">
    <property type="term" value="F:monooxygenase activity"/>
    <property type="evidence" value="ECO:0007669"/>
    <property type="project" value="UniProtKB-KW"/>
</dbReference>
<comment type="cofactor">
    <cofactor evidence="1">
        <name>FAD</name>
        <dbReference type="ChEBI" id="CHEBI:57692"/>
    </cofactor>
</comment>
<dbReference type="NCBIfam" id="NF004832">
    <property type="entry name" value="PRK06184.1"/>
    <property type="match status" value="1"/>
</dbReference>
<feature type="region of interest" description="Disordered" evidence="4">
    <location>
        <begin position="365"/>
        <end position="393"/>
    </location>
</feature>
<dbReference type="InterPro" id="IPR036188">
    <property type="entry name" value="FAD/NAD-bd_sf"/>
</dbReference>
<dbReference type="EMBL" id="JBHSXS010000039">
    <property type="protein sequence ID" value="MFC6885556.1"/>
    <property type="molecule type" value="Genomic_DNA"/>
</dbReference>
<dbReference type="Pfam" id="PF01494">
    <property type="entry name" value="FAD_binding_3"/>
    <property type="match status" value="1"/>
</dbReference>
<evidence type="ECO:0000256" key="2">
    <source>
        <dbReference type="ARBA" id="ARBA00022630"/>
    </source>
</evidence>
<dbReference type="Gene3D" id="3.50.50.60">
    <property type="entry name" value="FAD/NAD(P)-binding domain"/>
    <property type="match status" value="1"/>
</dbReference>
<dbReference type="PANTHER" id="PTHR43004">
    <property type="entry name" value="TRK SYSTEM POTASSIUM UPTAKE PROTEIN"/>
    <property type="match status" value="1"/>
</dbReference>
<dbReference type="InterPro" id="IPR002938">
    <property type="entry name" value="FAD-bd"/>
</dbReference>